<dbReference type="InterPro" id="IPR011048">
    <property type="entry name" value="Haem_d1_sf"/>
</dbReference>
<accession>A0A069CSW1</accession>
<keyword evidence="3" id="KW-1185">Reference proteome</keyword>
<comment type="similarity">
    <text evidence="1">Belongs to the cycloisomerase 2 family.</text>
</comment>
<reference evidence="3" key="1">
    <citation type="journal article" date="2014" name="Genome Announc.">
        <title>Draft genome sequence of Weissella oryzae SG25T, isolated from fermented rice grains.</title>
        <authorList>
            <person name="Tanizawa Y."/>
            <person name="Fujisawa T."/>
            <person name="Mochizuki T."/>
            <person name="Kaminuma E."/>
            <person name="Suzuki Y."/>
            <person name="Nakamura Y."/>
            <person name="Tohno M."/>
        </authorList>
    </citation>
    <scope>NUCLEOTIDE SEQUENCE [LARGE SCALE GENOMIC DNA]</scope>
    <source>
        <strain evidence="3">DSM 25784 / JCM 18191 / LMG 30913 / SG25</strain>
    </source>
</reference>
<dbReference type="GO" id="GO:0016853">
    <property type="term" value="F:isomerase activity"/>
    <property type="evidence" value="ECO:0007669"/>
    <property type="project" value="UniProtKB-KW"/>
</dbReference>
<dbReference type="Proteomes" id="UP000030643">
    <property type="component" value="Unassembled WGS sequence"/>
</dbReference>
<organism evidence="2 3">
    <name type="scientific">Weissella oryzae (strain DSM 25784 / JCM 18191 / LMG 30913 / SG25)</name>
    <dbReference type="NCBI Taxonomy" id="1329250"/>
    <lineage>
        <taxon>Bacteria</taxon>
        <taxon>Bacillati</taxon>
        <taxon>Bacillota</taxon>
        <taxon>Bacilli</taxon>
        <taxon>Lactobacillales</taxon>
        <taxon>Lactobacillaceae</taxon>
        <taxon>Weissella</taxon>
    </lineage>
</organism>
<dbReference type="AlphaFoldDB" id="A0A069CSW1"/>
<evidence type="ECO:0000313" key="3">
    <source>
        <dbReference type="Proteomes" id="UP000030643"/>
    </source>
</evidence>
<dbReference type="GO" id="GO:0005829">
    <property type="term" value="C:cytosol"/>
    <property type="evidence" value="ECO:0007669"/>
    <property type="project" value="TreeGrafter"/>
</dbReference>
<proteinExistence type="inferred from homology"/>
<dbReference type="InterPro" id="IPR019405">
    <property type="entry name" value="Lactonase_7-beta_prop"/>
</dbReference>
<gene>
    <name evidence="2" type="ORF">WOSG25_020950</name>
</gene>
<dbReference type="GO" id="GO:0017057">
    <property type="term" value="F:6-phosphogluconolactonase activity"/>
    <property type="evidence" value="ECO:0007669"/>
    <property type="project" value="TreeGrafter"/>
</dbReference>
<dbReference type="InterPro" id="IPR050282">
    <property type="entry name" value="Cycloisomerase_2"/>
</dbReference>
<dbReference type="PANTHER" id="PTHR30344:SF1">
    <property type="entry name" value="6-PHOSPHOGLUCONOLACTONASE"/>
    <property type="match status" value="1"/>
</dbReference>
<keyword evidence="2" id="KW-0413">Isomerase</keyword>
<name>A0A069CSW1_WEIOS</name>
<evidence type="ECO:0000313" key="2">
    <source>
        <dbReference type="EMBL" id="GAK30298.1"/>
    </source>
</evidence>
<evidence type="ECO:0000256" key="1">
    <source>
        <dbReference type="ARBA" id="ARBA00005564"/>
    </source>
</evidence>
<dbReference type="eggNOG" id="COG2706">
    <property type="taxonomic scope" value="Bacteria"/>
</dbReference>
<dbReference type="EMBL" id="DF820485">
    <property type="protein sequence ID" value="GAK30298.1"/>
    <property type="molecule type" value="Genomic_DNA"/>
</dbReference>
<sequence>MKAGRKMALEKILFGTYTRGASKGIYTANLNNITGQLQDAQLVAELGSPTYLHLSKAGYLYAINKKDADRGGVSVYDYRDGQKAVLIQEKLTEGRSPAYISVDEDRQLLYVTNYHKGTIESFAIKADGTIELLDRFKSWGEGPRPEQDKARLHFTNLTPDKRLVSVDLGADKVYTLDISDEGIFSLVATYHAGTGFGPRHIRFSPDGQYAYLLGELSSLLSVLKYDEKTGSFTLIQTSSTIPSNWNEHNGAGAIRLSADGRFVYTSNRGHNSIVVWQINQTTGKVDPIQTISTEGDFPRDFNLNANGEYLVAGNQNTDNITVYRRDTTSGLLTLVQKDFVVPEAINVEFV</sequence>
<dbReference type="STRING" id="1329250.WOSG25_020950"/>
<dbReference type="Gene3D" id="2.130.10.10">
    <property type="entry name" value="YVTN repeat-like/Quinoprotein amine dehydrogenase"/>
    <property type="match status" value="1"/>
</dbReference>
<dbReference type="PANTHER" id="PTHR30344">
    <property type="entry name" value="6-PHOSPHOGLUCONOLACTONASE-RELATED"/>
    <property type="match status" value="1"/>
</dbReference>
<dbReference type="Pfam" id="PF10282">
    <property type="entry name" value="Lactonase"/>
    <property type="match status" value="1"/>
</dbReference>
<dbReference type="SUPFAM" id="SSF51004">
    <property type="entry name" value="C-terminal (heme d1) domain of cytochrome cd1-nitrite reductase"/>
    <property type="match status" value="1"/>
</dbReference>
<dbReference type="InterPro" id="IPR015943">
    <property type="entry name" value="WD40/YVTN_repeat-like_dom_sf"/>
</dbReference>
<protein>
    <submittedName>
        <fullName evidence="2">3-carboxy-cis,cis-muconate cycloisomerase</fullName>
    </submittedName>
</protein>